<sequence length="514" mass="58603">MTSASPLDLPDEILNLIFRYASFHPRSAVHYREVIPEIIEKFLPPTKGIQSLSLVSHRFRQISLPYLFASVRIKDSMGVSRLVDDCVANAQLACSITALDVCGVPAKGPVTYGLYESLSRHLPHLEYVRLPERGIARFQNPLVFAVGSHPNVKRILIPSFFYVKSSEFPVTVDTSKILLAGPVKFTEYYDINGMASHPLNIQIARIVLDNVPKLYHPRTNEFMIIPQGWTSYRGLQELSIEMSSQWFIMPMPWLPEFVSAHLPGLRKIVFTVTRGDSTTFRRSYPFVIGYNKLMREQEQIHGAYWGNESFDLNRVGVSLGHGFASDQDSKLGRSSQPDLEVWSRQQGYPQDSDVTELAFRVWKCLQQLLEISGQSFRNLKVLNLTLYGHGWPGGRNKHDIDIDNFIVNLRQIPSLRQLELINAFSRLKHREEPAMPWLYEDFIWDADWAVVEHVQSGETPSVSRACSGMIWYTSRIAKGIPSIKLFYISESGDRISAHNWIASIWLVGSELRGY</sequence>
<reference evidence="1" key="1">
    <citation type="submission" date="2022-08" db="EMBL/GenBank/DDBJ databases">
        <authorList>
            <consortium name="DOE Joint Genome Institute"/>
            <person name="Min B."/>
            <person name="Riley R."/>
            <person name="Sierra-Patev S."/>
            <person name="Naranjo-Ortiz M."/>
            <person name="Looney B."/>
            <person name="Konkel Z."/>
            <person name="Slot J.C."/>
            <person name="Sakamoto Y."/>
            <person name="Steenwyk J.L."/>
            <person name="Rokas A."/>
            <person name="Carro J."/>
            <person name="Camarero S."/>
            <person name="Ferreira P."/>
            <person name="Molpeceres G."/>
            <person name="Ruiz-Duenas F.J."/>
            <person name="Serrano A."/>
            <person name="Henrissat B."/>
            <person name="Drula E."/>
            <person name="Hughes K.W."/>
            <person name="Mata J.L."/>
            <person name="Ishikawa N.K."/>
            <person name="Vargas-Isla R."/>
            <person name="Ushijima S."/>
            <person name="Smith C.A."/>
            <person name="Ahrendt S."/>
            <person name="Andreopoulos W."/>
            <person name="He G."/>
            <person name="Labutti K."/>
            <person name="Lipzen A."/>
            <person name="Ng V."/>
            <person name="Sandor L."/>
            <person name="Barry K."/>
            <person name="Martinez A.T."/>
            <person name="Xiao Y."/>
            <person name="Gibbons J.G."/>
            <person name="Terashima K."/>
            <person name="Hibbett D.S."/>
            <person name="Grigoriev I.V."/>
        </authorList>
    </citation>
    <scope>NUCLEOTIDE SEQUENCE</scope>
    <source>
        <strain evidence="1">TFB9207</strain>
    </source>
</reference>
<gene>
    <name evidence="1" type="ORF">F5878DRAFT_629749</name>
</gene>
<evidence type="ECO:0000313" key="2">
    <source>
        <dbReference type="Proteomes" id="UP001163846"/>
    </source>
</evidence>
<dbReference type="AlphaFoldDB" id="A0AA38U985"/>
<evidence type="ECO:0000313" key="1">
    <source>
        <dbReference type="EMBL" id="KAJ3834762.1"/>
    </source>
</evidence>
<protein>
    <submittedName>
        <fullName evidence="1">Uncharacterized protein</fullName>
    </submittedName>
</protein>
<accession>A0AA38U985</accession>
<keyword evidence="2" id="KW-1185">Reference proteome</keyword>
<dbReference type="EMBL" id="MU806488">
    <property type="protein sequence ID" value="KAJ3834762.1"/>
    <property type="molecule type" value="Genomic_DNA"/>
</dbReference>
<name>A0AA38U985_9AGAR</name>
<dbReference type="Proteomes" id="UP001163846">
    <property type="component" value="Unassembled WGS sequence"/>
</dbReference>
<organism evidence="1 2">
    <name type="scientific">Lentinula raphanica</name>
    <dbReference type="NCBI Taxonomy" id="153919"/>
    <lineage>
        <taxon>Eukaryota</taxon>
        <taxon>Fungi</taxon>
        <taxon>Dikarya</taxon>
        <taxon>Basidiomycota</taxon>
        <taxon>Agaricomycotina</taxon>
        <taxon>Agaricomycetes</taxon>
        <taxon>Agaricomycetidae</taxon>
        <taxon>Agaricales</taxon>
        <taxon>Marasmiineae</taxon>
        <taxon>Omphalotaceae</taxon>
        <taxon>Lentinula</taxon>
    </lineage>
</organism>
<proteinExistence type="predicted"/>
<comment type="caution">
    <text evidence="1">The sequence shown here is derived from an EMBL/GenBank/DDBJ whole genome shotgun (WGS) entry which is preliminary data.</text>
</comment>